<evidence type="ECO:0000313" key="1">
    <source>
        <dbReference type="EMBL" id="KAJ3536641.1"/>
    </source>
</evidence>
<dbReference type="Proteomes" id="UP001148629">
    <property type="component" value="Unassembled WGS sequence"/>
</dbReference>
<dbReference type="EMBL" id="JANRMS010000628">
    <property type="protein sequence ID" value="KAJ3536641.1"/>
    <property type="molecule type" value="Genomic_DNA"/>
</dbReference>
<protein>
    <submittedName>
        <fullName evidence="1">Uncharacterized protein</fullName>
    </submittedName>
</protein>
<proteinExistence type="predicted"/>
<accession>A0ACC1SCA8</accession>
<evidence type="ECO:0000313" key="2">
    <source>
        <dbReference type="Proteomes" id="UP001148629"/>
    </source>
</evidence>
<comment type="caution">
    <text evidence="1">The sequence shown here is derived from an EMBL/GenBank/DDBJ whole genome shotgun (WGS) entry which is preliminary data.</text>
</comment>
<name>A0ACC1SCA8_9HYPO</name>
<reference evidence="1" key="1">
    <citation type="submission" date="2022-08" db="EMBL/GenBank/DDBJ databases">
        <title>Genome Sequence of Fusarium decemcellulare.</title>
        <authorList>
            <person name="Buettner E."/>
        </authorList>
    </citation>
    <scope>NUCLEOTIDE SEQUENCE</scope>
    <source>
        <strain evidence="1">Babe19</strain>
    </source>
</reference>
<sequence length="111" mass="12792">MELDALQARMGDIIDQATVYFQKVPGSAVLGRYIQSSYQNDPVRSAIELVLLLFFIRYLMSPSYSTHKQNYVKLREDEIEELIDEWQPEPLVAEQTPFEVAETERLPVLVG</sequence>
<organism evidence="1 2">
    <name type="scientific">Fusarium decemcellulare</name>
    <dbReference type="NCBI Taxonomy" id="57161"/>
    <lineage>
        <taxon>Eukaryota</taxon>
        <taxon>Fungi</taxon>
        <taxon>Dikarya</taxon>
        <taxon>Ascomycota</taxon>
        <taxon>Pezizomycotina</taxon>
        <taxon>Sordariomycetes</taxon>
        <taxon>Hypocreomycetidae</taxon>
        <taxon>Hypocreales</taxon>
        <taxon>Nectriaceae</taxon>
        <taxon>Fusarium</taxon>
        <taxon>Fusarium decemcellulare species complex</taxon>
    </lineage>
</organism>
<gene>
    <name evidence="1" type="ORF">NM208_g6634</name>
</gene>
<keyword evidence="2" id="KW-1185">Reference proteome</keyword>